<dbReference type="PROSITE" id="PS50949">
    <property type="entry name" value="HTH_GNTR"/>
    <property type="match status" value="1"/>
</dbReference>
<dbReference type="SUPFAM" id="SSF64288">
    <property type="entry name" value="Chorismate lyase-like"/>
    <property type="match status" value="1"/>
</dbReference>
<evidence type="ECO:0000259" key="5">
    <source>
        <dbReference type="PROSITE" id="PS50949"/>
    </source>
</evidence>
<dbReference type="GO" id="GO:0045892">
    <property type="term" value="P:negative regulation of DNA-templated transcription"/>
    <property type="evidence" value="ECO:0007669"/>
    <property type="project" value="TreeGrafter"/>
</dbReference>
<dbReference type="Pfam" id="PF07702">
    <property type="entry name" value="UTRA"/>
    <property type="match status" value="1"/>
</dbReference>
<dbReference type="Proteomes" id="UP000176005">
    <property type="component" value="Unassembled WGS sequence"/>
</dbReference>
<name>A0A1E7L7Z3_9ACTN</name>
<keyword evidence="1" id="KW-0805">Transcription regulation</keyword>
<evidence type="ECO:0000256" key="2">
    <source>
        <dbReference type="ARBA" id="ARBA00023125"/>
    </source>
</evidence>
<dbReference type="PANTHER" id="PTHR44846">
    <property type="entry name" value="MANNOSYL-D-GLYCERATE TRANSPORT/METABOLISM SYSTEM REPRESSOR MNGR-RELATED"/>
    <property type="match status" value="1"/>
</dbReference>
<dbReference type="Gene3D" id="3.40.1410.10">
    <property type="entry name" value="Chorismate lyase-like"/>
    <property type="match status" value="1"/>
</dbReference>
<keyword evidence="2" id="KW-0238">DNA-binding</keyword>
<dbReference type="PRINTS" id="PR00035">
    <property type="entry name" value="HTHGNTR"/>
</dbReference>
<dbReference type="SMART" id="SM00345">
    <property type="entry name" value="HTH_GNTR"/>
    <property type="match status" value="1"/>
</dbReference>
<reference evidence="6 7" key="1">
    <citation type="journal article" date="2016" name="Front. Microbiol.">
        <title>Comparative Genomics Analysis of Streptomyces Species Reveals Their Adaptation to the Marine Environment and Their Diversity at the Genomic Level.</title>
        <authorList>
            <person name="Tian X."/>
            <person name="Zhang Z."/>
            <person name="Yang T."/>
            <person name="Chen M."/>
            <person name="Li J."/>
            <person name="Chen F."/>
            <person name="Yang J."/>
            <person name="Li W."/>
            <person name="Zhang B."/>
            <person name="Zhang Z."/>
            <person name="Wu J."/>
            <person name="Zhang C."/>
            <person name="Long L."/>
            <person name="Xiao J."/>
        </authorList>
    </citation>
    <scope>NUCLEOTIDE SEQUENCE [LARGE SCALE GENOMIC DNA]</scope>
    <source>
        <strain evidence="6 7">SCSIO 10429</strain>
    </source>
</reference>
<dbReference type="CDD" id="cd07377">
    <property type="entry name" value="WHTH_GntR"/>
    <property type="match status" value="1"/>
</dbReference>
<keyword evidence="7" id="KW-1185">Reference proteome</keyword>
<evidence type="ECO:0000313" key="6">
    <source>
        <dbReference type="EMBL" id="OEV12231.1"/>
    </source>
</evidence>
<proteinExistence type="predicted"/>
<comment type="caution">
    <text evidence="6">The sequence shown here is derived from an EMBL/GenBank/DDBJ whole genome shotgun (WGS) entry which is preliminary data.</text>
</comment>
<dbReference type="InterPro" id="IPR011663">
    <property type="entry name" value="UTRA"/>
</dbReference>
<dbReference type="GO" id="GO:0003700">
    <property type="term" value="F:DNA-binding transcription factor activity"/>
    <property type="evidence" value="ECO:0007669"/>
    <property type="project" value="InterPro"/>
</dbReference>
<dbReference type="AlphaFoldDB" id="A0A1E7L7Z3"/>
<feature type="domain" description="HTH gntR-type" evidence="5">
    <location>
        <begin position="3"/>
        <end position="71"/>
    </location>
</feature>
<dbReference type="PATRIC" id="fig|518642.10.peg.1986"/>
<dbReference type="Gene3D" id="1.10.10.10">
    <property type="entry name" value="Winged helix-like DNA-binding domain superfamily/Winged helix DNA-binding domain"/>
    <property type="match status" value="1"/>
</dbReference>
<accession>A0A1E7L7Z3</accession>
<evidence type="ECO:0000256" key="4">
    <source>
        <dbReference type="SAM" id="MobiDB-lite"/>
    </source>
</evidence>
<gene>
    <name evidence="6" type="ORF">AN218_09290</name>
</gene>
<dbReference type="InterPro" id="IPR050679">
    <property type="entry name" value="Bact_HTH_transcr_reg"/>
</dbReference>
<organism evidence="6 7">
    <name type="scientific">Streptomyces nanshensis</name>
    <dbReference type="NCBI Taxonomy" id="518642"/>
    <lineage>
        <taxon>Bacteria</taxon>
        <taxon>Bacillati</taxon>
        <taxon>Actinomycetota</taxon>
        <taxon>Actinomycetes</taxon>
        <taxon>Kitasatosporales</taxon>
        <taxon>Streptomycetaceae</taxon>
        <taxon>Streptomyces</taxon>
    </lineage>
</organism>
<evidence type="ECO:0000256" key="3">
    <source>
        <dbReference type="ARBA" id="ARBA00023163"/>
    </source>
</evidence>
<dbReference type="GO" id="GO:0003677">
    <property type="term" value="F:DNA binding"/>
    <property type="evidence" value="ECO:0007669"/>
    <property type="project" value="UniProtKB-KW"/>
</dbReference>
<dbReference type="RefSeq" id="WP_070016292.1">
    <property type="nucleotide sequence ID" value="NZ_LJGW01000153.1"/>
</dbReference>
<evidence type="ECO:0000256" key="1">
    <source>
        <dbReference type="ARBA" id="ARBA00023015"/>
    </source>
</evidence>
<dbReference type="Pfam" id="PF00392">
    <property type="entry name" value="GntR"/>
    <property type="match status" value="1"/>
</dbReference>
<feature type="region of interest" description="Disordered" evidence="4">
    <location>
        <begin position="70"/>
        <end position="102"/>
    </location>
</feature>
<sequence length="239" mass="25775">MPQLKYEQIADHLRGRITEGEFGPGDVLPSGRDLCEQFGVSRATVIKAMDILRHDGVVVAKQGSGFTVTKTPVARPAGNRTGRSRITGGRPFNRLGSPTREVPPERVRNALQLTSASEALRRARLVLEHGGSPHSHVVAWFPPDIADACPRLSQDGPIAEGTTHYITRLTGRPPVQGADTHTVRLASRDEAELLGLTIPCAVGVTLHTAYDQEGRALVSEEGITGSSLWEVTDRYSMGS</sequence>
<protein>
    <submittedName>
        <fullName evidence="6">Transcriptional regulator</fullName>
    </submittedName>
</protein>
<keyword evidence="3" id="KW-0804">Transcription</keyword>
<dbReference type="InterPro" id="IPR036390">
    <property type="entry name" value="WH_DNA-bd_sf"/>
</dbReference>
<dbReference type="InterPro" id="IPR036388">
    <property type="entry name" value="WH-like_DNA-bd_sf"/>
</dbReference>
<dbReference type="SUPFAM" id="SSF46785">
    <property type="entry name" value="Winged helix' DNA-binding domain"/>
    <property type="match status" value="1"/>
</dbReference>
<dbReference type="InterPro" id="IPR028978">
    <property type="entry name" value="Chorismate_lyase_/UTRA_dom_sf"/>
</dbReference>
<dbReference type="InterPro" id="IPR000524">
    <property type="entry name" value="Tscrpt_reg_HTH_GntR"/>
</dbReference>
<dbReference type="PANTHER" id="PTHR44846:SF17">
    <property type="entry name" value="GNTR-FAMILY TRANSCRIPTIONAL REGULATOR"/>
    <property type="match status" value="1"/>
</dbReference>
<dbReference type="EMBL" id="LJGW01000153">
    <property type="protein sequence ID" value="OEV12231.1"/>
    <property type="molecule type" value="Genomic_DNA"/>
</dbReference>
<evidence type="ECO:0000313" key="7">
    <source>
        <dbReference type="Proteomes" id="UP000176005"/>
    </source>
</evidence>